<dbReference type="InterPro" id="IPR050463">
    <property type="entry name" value="Gfo/Idh/MocA_oxidrdct_glycsds"/>
</dbReference>
<dbReference type="Pfam" id="PF01408">
    <property type="entry name" value="GFO_IDH_MocA"/>
    <property type="match status" value="1"/>
</dbReference>
<evidence type="ECO:0000313" key="4">
    <source>
        <dbReference type="EMBL" id="TWU09230.1"/>
    </source>
</evidence>
<dbReference type="Proteomes" id="UP000320735">
    <property type="component" value="Unassembled WGS sequence"/>
</dbReference>
<protein>
    <submittedName>
        <fullName evidence="4">1,5-anhydro-D-fructose reductase</fullName>
        <ecNumber evidence="4">1.1.1.292</ecNumber>
    </submittedName>
</protein>
<dbReference type="GO" id="GO:0033712">
    <property type="term" value="F:1,5-anhydro-D-fructose reductase (1,5-anhydro-D-mannitol-forming) activity"/>
    <property type="evidence" value="ECO:0007669"/>
    <property type="project" value="UniProtKB-EC"/>
</dbReference>
<organism evidence="4 5">
    <name type="scientific">Symmachiella macrocystis</name>
    <dbReference type="NCBI Taxonomy" id="2527985"/>
    <lineage>
        <taxon>Bacteria</taxon>
        <taxon>Pseudomonadati</taxon>
        <taxon>Planctomycetota</taxon>
        <taxon>Planctomycetia</taxon>
        <taxon>Planctomycetales</taxon>
        <taxon>Planctomycetaceae</taxon>
        <taxon>Symmachiella</taxon>
    </lineage>
</organism>
<evidence type="ECO:0000259" key="3">
    <source>
        <dbReference type="Pfam" id="PF22725"/>
    </source>
</evidence>
<dbReference type="GO" id="GO:0000166">
    <property type="term" value="F:nucleotide binding"/>
    <property type="evidence" value="ECO:0007669"/>
    <property type="project" value="InterPro"/>
</dbReference>
<dbReference type="PANTHER" id="PTHR43818">
    <property type="entry name" value="BCDNA.GH03377"/>
    <property type="match status" value="1"/>
</dbReference>
<proteinExistence type="predicted"/>
<dbReference type="Gene3D" id="3.30.360.10">
    <property type="entry name" value="Dihydrodipicolinate Reductase, domain 2"/>
    <property type="match status" value="1"/>
</dbReference>
<dbReference type="SUPFAM" id="SSF51735">
    <property type="entry name" value="NAD(P)-binding Rossmann-fold domains"/>
    <property type="match status" value="1"/>
</dbReference>
<dbReference type="RefSeq" id="WP_146372952.1">
    <property type="nucleotide sequence ID" value="NZ_SJPP01000002.1"/>
</dbReference>
<comment type="caution">
    <text evidence="4">The sequence shown here is derived from an EMBL/GenBank/DDBJ whole genome shotgun (WGS) entry which is preliminary data.</text>
</comment>
<keyword evidence="1 4" id="KW-0560">Oxidoreductase</keyword>
<dbReference type="InterPro" id="IPR000683">
    <property type="entry name" value="Gfo/Idh/MocA-like_OxRdtase_N"/>
</dbReference>
<accession>A0A5C6BB65</accession>
<dbReference type="OrthoDB" id="9783105at2"/>
<dbReference type="AlphaFoldDB" id="A0A5C6BB65"/>
<feature type="domain" description="Gfo/Idh/MocA-like oxidoreductase N-terminal" evidence="2">
    <location>
        <begin position="4"/>
        <end position="121"/>
    </location>
</feature>
<feature type="domain" description="GFO/IDH/MocA-like oxidoreductase" evidence="3">
    <location>
        <begin position="130"/>
        <end position="253"/>
    </location>
</feature>
<dbReference type="EMBL" id="SJPP01000002">
    <property type="protein sequence ID" value="TWU09230.1"/>
    <property type="molecule type" value="Genomic_DNA"/>
</dbReference>
<name>A0A5C6BB65_9PLAN</name>
<dbReference type="InterPro" id="IPR036291">
    <property type="entry name" value="NAD(P)-bd_dom_sf"/>
</dbReference>
<evidence type="ECO:0000313" key="5">
    <source>
        <dbReference type="Proteomes" id="UP000320735"/>
    </source>
</evidence>
<dbReference type="PANTHER" id="PTHR43818:SF11">
    <property type="entry name" value="BCDNA.GH03377"/>
    <property type="match status" value="1"/>
</dbReference>
<dbReference type="EC" id="1.1.1.292" evidence="4"/>
<dbReference type="SUPFAM" id="SSF55347">
    <property type="entry name" value="Glyceraldehyde-3-phosphate dehydrogenase-like, C-terminal domain"/>
    <property type="match status" value="1"/>
</dbReference>
<keyword evidence="5" id="KW-1185">Reference proteome</keyword>
<reference evidence="4 5" key="1">
    <citation type="submission" date="2019-02" db="EMBL/GenBank/DDBJ databases">
        <title>Deep-cultivation of Planctomycetes and their phenomic and genomic characterization uncovers novel biology.</title>
        <authorList>
            <person name="Wiegand S."/>
            <person name="Jogler M."/>
            <person name="Boedeker C."/>
            <person name="Pinto D."/>
            <person name="Vollmers J."/>
            <person name="Rivas-Marin E."/>
            <person name="Kohn T."/>
            <person name="Peeters S.H."/>
            <person name="Heuer A."/>
            <person name="Rast P."/>
            <person name="Oberbeckmann S."/>
            <person name="Bunk B."/>
            <person name="Jeske O."/>
            <person name="Meyerdierks A."/>
            <person name="Storesund J.E."/>
            <person name="Kallscheuer N."/>
            <person name="Luecker S."/>
            <person name="Lage O.M."/>
            <person name="Pohl T."/>
            <person name="Merkel B.J."/>
            <person name="Hornburger P."/>
            <person name="Mueller R.-W."/>
            <person name="Bruemmer F."/>
            <person name="Labrenz M."/>
            <person name="Spormann A.M."/>
            <person name="Op Den Camp H."/>
            <person name="Overmann J."/>
            <person name="Amann R."/>
            <person name="Jetten M.S.M."/>
            <person name="Mascher T."/>
            <person name="Medema M.H."/>
            <person name="Devos D.P."/>
            <person name="Kaster A.-K."/>
            <person name="Ovreas L."/>
            <person name="Rohde M."/>
            <person name="Galperin M.Y."/>
            <person name="Jogler C."/>
        </authorList>
    </citation>
    <scope>NUCLEOTIDE SEQUENCE [LARGE SCALE GENOMIC DNA]</scope>
    <source>
        <strain evidence="4 5">CA54</strain>
    </source>
</reference>
<dbReference type="InterPro" id="IPR055170">
    <property type="entry name" value="GFO_IDH_MocA-like_dom"/>
</dbReference>
<evidence type="ECO:0000256" key="1">
    <source>
        <dbReference type="ARBA" id="ARBA00023002"/>
    </source>
</evidence>
<gene>
    <name evidence="4" type="primary">afr_4</name>
    <name evidence="4" type="ORF">CA54_44700</name>
</gene>
<dbReference type="Gene3D" id="3.40.50.720">
    <property type="entry name" value="NAD(P)-binding Rossmann-like Domain"/>
    <property type="match status" value="1"/>
</dbReference>
<dbReference type="Pfam" id="PF22725">
    <property type="entry name" value="GFO_IDH_MocA_C3"/>
    <property type="match status" value="1"/>
</dbReference>
<evidence type="ECO:0000259" key="2">
    <source>
        <dbReference type="Pfam" id="PF01408"/>
    </source>
</evidence>
<sequence>MTVGWGIVGCSDIVRRRAADAILAQPDSHIAAFYSHSAALADELATRYGGRGYTNLDALLADEDVKIVYVASPVERHAPETIAAAKAGKHVLVEKPMALTAAQCDAMIAAAQANNIYCAVAYYARWLPKVREMKRLLNEQTLGTVVRAHVAQLSEFNPAADDPKIWRVRGRAGGGALADVGSHRLDLLHYLLGPPAAVWAACDTTTHLDWQSPDTETVFVRYASGTHLTLVCNWNTPHGLPAWELHGTQGSIVSDPWNAEPLAIMGRDDIPLLESTYPDNAHFDVVNDFARAVIENRPPEFPAEDGAWATRIIDAAQTASQTGRVVELA</sequence>